<dbReference type="AlphaFoldDB" id="A0A2P2MTH9"/>
<protein>
    <submittedName>
        <fullName evidence="1">Uncharacterized protein</fullName>
    </submittedName>
</protein>
<proteinExistence type="predicted"/>
<name>A0A2P2MTH9_RHIMU</name>
<reference evidence="1" key="1">
    <citation type="submission" date="2018-02" db="EMBL/GenBank/DDBJ databases">
        <title>Rhizophora mucronata_Transcriptome.</title>
        <authorList>
            <person name="Meera S.P."/>
            <person name="Sreeshan A."/>
            <person name="Augustine A."/>
        </authorList>
    </citation>
    <scope>NUCLEOTIDE SEQUENCE</scope>
    <source>
        <tissue evidence="1">Leaf</tissue>
    </source>
</reference>
<sequence length="105" mass="12632">MEFFGAIQMMPWKGHSINGGVNVRLSHWLLEDQFYLHLKILMEVHPSLRKHFDFLRIMELKLKVFYDNLPMLRRLNVEFKNMNKARLSLKQMRMPMLLVIVLSMS</sequence>
<organism evidence="1">
    <name type="scientific">Rhizophora mucronata</name>
    <name type="common">Asiatic mangrove</name>
    <dbReference type="NCBI Taxonomy" id="61149"/>
    <lineage>
        <taxon>Eukaryota</taxon>
        <taxon>Viridiplantae</taxon>
        <taxon>Streptophyta</taxon>
        <taxon>Embryophyta</taxon>
        <taxon>Tracheophyta</taxon>
        <taxon>Spermatophyta</taxon>
        <taxon>Magnoliopsida</taxon>
        <taxon>eudicotyledons</taxon>
        <taxon>Gunneridae</taxon>
        <taxon>Pentapetalae</taxon>
        <taxon>rosids</taxon>
        <taxon>fabids</taxon>
        <taxon>Malpighiales</taxon>
        <taxon>Rhizophoraceae</taxon>
        <taxon>Rhizophora</taxon>
    </lineage>
</organism>
<evidence type="ECO:0000313" key="1">
    <source>
        <dbReference type="EMBL" id="MBX33522.1"/>
    </source>
</evidence>
<dbReference type="EMBL" id="GGEC01053038">
    <property type="protein sequence ID" value="MBX33522.1"/>
    <property type="molecule type" value="Transcribed_RNA"/>
</dbReference>
<accession>A0A2P2MTH9</accession>